<comment type="caution">
    <text evidence="1">The sequence shown here is derived from an EMBL/GenBank/DDBJ whole genome shotgun (WGS) entry which is preliminary data.</text>
</comment>
<keyword evidence="2" id="KW-1185">Reference proteome</keyword>
<dbReference type="Proteomes" id="UP000008383">
    <property type="component" value="Unassembled WGS sequence"/>
</dbReference>
<proteinExistence type="predicted"/>
<reference evidence="2" key="1">
    <citation type="journal article" date="2011" name="Genome Biol.">
        <title>Comparative and functional genomics provide insights into the pathogenicity of dermatophytic fungi.</title>
        <authorList>
            <person name="Burmester A."/>
            <person name="Shelest E."/>
            <person name="Gloeckner G."/>
            <person name="Heddergott C."/>
            <person name="Schindler S."/>
            <person name="Staib P."/>
            <person name="Heidel A."/>
            <person name="Felder M."/>
            <person name="Petzold A."/>
            <person name="Szafranski K."/>
            <person name="Feuermann M."/>
            <person name="Pedruzzi I."/>
            <person name="Priebe S."/>
            <person name="Groth M."/>
            <person name="Winkler R."/>
            <person name="Li W."/>
            <person name="Kniemeyer O."/>
            <person name="Schroeckh V."/>
            <person name="Hertweck C."/>
            <person name="Hube B."/>
            <person name="White T.C."/>
            <person name="Platzer M."/>
            <person name="Guthke R."/>
            <person name="Heitman J."/>
            <person name="Woestemeyer J."/>
            <person name="Zipfel P.F."/>
            <person name="Monod M."/>
            <person name="Brakhage A.A."/>
        </authorList>
    </citation>
    <scope>NUCLEOTIDE SEQUENCE [LARGE SCALE GENOMIC DNA]</scope>
    <source>
        <strain evidence="2">HKI 0517</strain>
    </source>
</reference>
<evidence type="ECO:0000313" key="2">
    <source>
        <dbReference type="Proteomes" id="UP000008383"/>
    </source>
</evidence>
<dbReference type="KEGG" id="tve:TRV_06268"/>
<dbReference type="GeneID" id="9583604"/>
<dbReference type="AlphaFoldDB" id="D4DGG4"/>
<feature type="non-terminal residue" evidence="1">
    <location>
        <position position="1"/>
    </location>
</feature>
<protein>
    <submittedName>
        <fullName evidence="1">Uncharacterized protein</fullName>
    </submittedName>
</protein>
<gene>
    <name evidence="1" type="ORF">TRV_06268</name>
</gene>
<dbReference type="HOGENOM" id="CLU_2711832_0_0_1"/>
<evidence type="ECO:0000313" key="1">
    <source>
        <dbReference type="EMBL" id="EFE39052.1"/>
    </source>
</evidence>
<organism evidence="1 2">
    <name type="scientific">Trichophyton verrucosum (strain HKI 0517)</name>
    <dbReference type="NCBI Taxonomy" id="663202"/>
    <lineage>
        <taxon>Eukaryota</taxon>
        <taxon>Fungi</taxon>
        <taxon>Dikarya</taxon>
        <taxon>Ascomycota</taxon>
        <taxon>Pezizomycotina</taxon>
        <taxon>Eurotiomycetes</taxon>
        <taxon>Eurotiomycetidae</taxon>
        <taxon>Onygenales</taxon>
        <taxon>Arthrodermataceae</taxon>
        <taxon>Trichophyton</taxon>
    </lineage>
</organism>
<dbReference type="EMBL" id="ACYE01000356">
    <property type="protein sequence ID" value="EFE39052.1"/>
    <property type="molecule type" value="Genomic_DNA"/>
</dbReference>
<accession>D4DGG4</accession>
<sequence>LQSLLKKRKKKAPAVLHQYLANPSLAALTTLYVPRVECFVTNCIRSTLLFYIGCSRFHFRRQKETKIFPCWRE</sequence>
<dbReference type="RefSeq" id="XP_003019697.1">
    <property type="nucleotide sequence ID" value="XM_003019651.1"/>
</dbReference>
<name>D4DGG4_TRIVH</name>